<dbReference type="Gene3D" id="2.40.420.20">
    <property type="match status" value="1"/>
</dbReference>
<organism evidence="5 6">
    <name type="scientific">Zoogloea oryzae</name>
    <dbReference type="NCBI Taxonomy" id="310767"/>
    <lineage>
        <taxon>Bacteria</taxon>
        <taxon>Pseudomonadati</taxon>
        <taxon>Pseudomonadota</taxon>
        <taxon>Betaproteobacteria</taxon>
        <taxon>Rhodocyclales</taxon>
        <taxon>Zoogloeaceae</taxon>
        <taxon>Zoogloea</taxon>
    </lineage>
</organism>
<gene>
    <name evidence="5" type="ORF">GCM10007933_12460</name>
</gene>
<protein>
    <submittedName>
        <fullName evidence="5">Hemolysin D</fullName>
    </submittedName>
</protein>
<reference evidence="6" key="1">
    <citation type="journal article" date="2019" name="Int. J. Syst. Evol. Microbiol.">
        <title>The Global Catalogue of Microorganisms (GCM) 10K type strain sequencing project: providing services to taxonomists for standard genome sequencing and annotation.</title>
        <authorList>
            <consortium name="The Broad Institute Genomics Platform"/>
            <consortium name="The Broad Institute Genome Sequencing Center for Infectious Disease"/>
            <person name="Wu L."/>
            <person name="Ma J."/>
        </authorList>
    </citation>
    <scope>NUCLEOTIDE SEQUENCE [LARGE SCALE GENOMIC DNA]</scope>
    <source>
        <strain evidence="6">NBRC 102407</strain>
    </source>
</reference>
<evidence type="ECO:0000313" key="5">
    <source>
        <dbReference type="EMBL" id="GLT21792.1"/>
    </source>
</evidence>
<comment type="caution">
    <text evidence="5">The sequence shown here is derived from an EMBL/GenBank/DDBJ whole genome shotgun (WGS) entry which is preliminary data.</text>
</comment>
<evidence type="ECO:0000259" key="3">
    <source>
        <dbReference type="Pfam" id="PF25917"/>
    </source>
</evidence>
<keyword evidence="2" id="KW-0732">Signal</keyword>
<keyword evidence="6" id="KW-1185">Reference proteome</keyword>
<feature type="chain" id="PRO_5045945697" evidence="2">
    <location>
        <begin position="30"/>
        <end position="354"/>
    </location>
</feature>
<dbReference type="Proteomes" id="UP001157167">
    <property type="component" value="Unassembled WGS sequence"/>
</dbReference>
<dbReference type="InterPro" id="IPR006143">
    <property type="entry name" value="RND_pump_MFP"/>
</dbReference>
<name>A0ABQ6FAW8_9RHOO</name>
<evidence type="ECO:0000256" key="1">
    <source>
        <dbReference type="ARBA" id="ARBA00009477"/>
    </source>
</evidence>
<evidence type="ECO:0000259" key="4">
    <source>
        <dbReference type="Pfam" id="PF25954"/>
    </source>
</evidence>
<feature type="signal peptide" evidence="2">
    <location>
        <begin position="1"/>
        <end position="29"/>
    </location>
</feature>
<sequence>MFLYTSLRLSGASGLLAAVLALSPVAAPAVPTTADVPTVRIGLQAHAQTYASEATIEAIRQATVAAQVQGRVLEARVDAGARVRRGDVLMRIDTREADQAVAAATANVAAAQARVVEARASLERTRSLKARNFISAAAVDQAQAAFDSAAAQHKSAEAARAQLDASRGFATVTSPIDGVIAQRLTEAGEMAQPGRPLMTIYEPGGLRAVVDVPQSRLAELGKAGLKAKVEFPESGRWLDAAAIVVLPSADPRTHTARVRVSLPADAAGVVPGMAARVHFVVGDAPRLAVPAGAILRRGEITGVYVADGKGGFSLRQLRVGSPLADGSVEVLAGLSGGELVALDPVRAGLLRQAR</sequence>
<evidence type="ECO:0000313" key="6">
    <source>
        <dbReference type="Proteomes" id="UP001157167"/>
    </source>
</evidence>
<feature type="domain" description="Multidrug resistance protein MdtA-like barrel-sandwich hybrid" evidence="3">
    <location>
        <begin position="60"/>
        <end position="197"/>
    </location>
</feature>
<dbReference type="EMBL" id="BSPX01000013">
    <property type="protein sequence ID" value="GLT21792.1"/>
    <property type="molecule type" value="Genomic_DNA"/>
</dbReference>
<evidence type="ECO:0000256" key="2">
    <source>
        <dbReference type="SAM" id="SignalP"/>
    </source>
</evidence>
<dbReference type="Gene3D" id="1.10.287.470">
    <property type="entry name" value="Helix hairpin bin"/>
    <property type="match status" value="1"/>
</dbReference>
<dbReference type="NCBIfam" id="TIGR01730">
    <property type="entry name" value="RND_mfp"/>
    <property type="match status" value="1"/>
</dbReference>
<dbReference type="RefSeq" id="WP_284187183.1">
    <property type="nucleotide sequence ID" value="NZ_BSPX01000013.1"/>
</dbReference>
<dbReference type="InterPro" id="IPR058625">
    <property type="entry name" value="MdtA-like_BSH"/>
</dbReference>
<dbReference type="PANTHER" id="PTHR30469">
    <property type="entry name" value="MULTIDRUG RESISTANCE PROTEIN MDTA"/>
    <property type="match status" value="1"/>
</dbReference>
<feature type="domain" description="CusB-like beta-barrel" evidence="4">
    <location>
        <begin position="209"/>
        <end position="279"/>
    </location>
</feature>
<comment type="similarity">
    <text evidence="1">Belongs to the membrane fusion protein (MFP) (TC 8.A.1) family.</text>
</comment>
<dbReference type="SUPFAM" id="SSF111369">
    <property type="entry name" value="HlyD-like secretion proteins"/>
    <property type="match status" value="1"/>
</dbReference>
<dbReference type="Gene3D" id="2.40.50.100">
    <property type="match status" value="1"/>
</dbReference>
<dbReference type="Pfam" id="PF25917">
    <property type="entry name" value="BSH_RND"/>
    <property type="match status" value="1"/>
</dbReference>
<dbReference type="InterPro" id="IPR058792">
    <property type="entry name" value="Beta-barrel_RND_2"/>
</dbReference>
<dbReference type="Gene3D" id="2.40.30.170">
    <property type="match status" value="1"/>
</dbReference>
<dbReference type="Pfam" id="PF25954">
    <property type="entry name" value="Beta-barrel_RND_2"/>
    <property type="match status" value="1"/>
</dbReference>
<proteinExistence type="inferred from homology"/>
<accession>A0ABQ6FAW8</accession>
<dbReference type="PANTHER" id="PTHR30469:SF18">
    <property type="entry name" value="RESISTANCE-NODULATION-CELL DIVISION (RND) EFFLUX MEMBRANE FUSION PROTEIN-RELATED"/>
    <property type="match status" value="1"/>
</dbReference>